<dbReference type="AlphaFoldDB" id="U5QKH2"/>
<organism evidence="3 4">
    <name type="scientific">Gloeobacter kilaueensis (strain ATCC BAA-2537 / CCAP 1431/1 / ULC 316 / JS1)</name>
    <dbReference type="NCBI Taxonomy" id="1183438"/>
    <lineage>
        <taxon>Bacteria</taxon>
        <taxon>Bacillati</taxon>
        <taxon>Cyanobacteriota</taxon>
        <taxon>Cyanophyceae</taxon>
        <taxon>Gloeobacterales</taxon>
        <taxon>Gloeobacteraceae</taxon>
        <taxon>Gloeobacter</taxon>
    </lineage>
</organism>
<dbReference type="OrthoDB" id="9931611at2"/>
<proteinExistence type="predicted"/>
<dbReference type="STRING" id="1183438.GKIL_3231"/>
<dbReference type="KEGG" id="glj:GKIL_3231"/>
<protein>
    <submittedName>
        <fullName evidence="3">Uncharacterized protein</fullName>
    </submittedName>
</protein>
<dbReference type="EMBL" id="CP003587">
    <property type="protein sequence ID" value="AGY59477.1"/>
    <property type="molecule type" value="Genomic_DNA"/>
</dbReference>
<feature type="compositionally biased region" description="Polar residues" evidence="1">
    <location>
        <begin position="87"/>
        <end position="107"/>
    </location>
</feature>
<name>U5QKH2_GLOK1</name>
<feature type="signal peptide" evidence="2">
    <location>
        <begin position="1"/>
        <end position="22"/>
    </location>
</feature>
<dbReference type="HOGENOM" id="CLU_1459356_0_0_3"/>
<evidence type="ECO:0000256" key="2">
    <source>
        <dbReference type="SAM" id="SignalP"/>
    </source>
</evidence>
<gene>
    <name evidence="3" type="ORF">GKIL_3231</name>
</gene>
<feature type="compositionally biased region" description="Polar residues" evidence="1">
    <location>
        <begin position="38"/>
        <end position="52"/>
    </location>
</feature>
<feature type="compositionally biased region" description="Basic and acidic residues" evidence="1">
    <location>
        <begin position="108"/>
        <end position="118"/>
    </location>
</feature>
<evidence type="ECO:0000256" key="1">
    <source>
        <dbReference type="SAM" id="MobiDB-lite"/>
    </source>
</evidence>
<evidence type="ECO:0000313" key="3">
    <source>
        <dbReference type="EMBL" id="AGY59477.1"/>
    </source>
</evidence>
<feature type="compositionally biased region" description="Polar residues" evidence="1">
    <location>
        <begin position="174"/>
        <end position="185"/>
    </location>
</feature>
<reference evidence="3 4" key="1">
    <citation type="journal article" date="2013" name="PLoS ONE">
        <title>Cultivation and Complete Genome Sequencing of Gloeobacter kilaueensis sp. nov., from a Lava Cave in Kilauea Caldera, Hawai'i.</title>
        <authorList>
            <person name="Saw J.H."/>
            <person name="Schatz M."/>
            <person name="Brown M.V."/>
            <person name="Kunkel D.D."/>
            <person name="Foster J.S."/>
            <person name="Shick H."/>
            <person name="Christensen S."/>
            <person name="Hou S."/>
            <person name="Wan X."/>
            <person name="Donachie S.P."/>
        </authorList>
    </citation>
    <scope>NUCLEOTIDE SEQUENCE [LARGE SCALE GENOMIC DNA]</scope>
    <source>
        <strain evidence="4">JS</strain>
    </source>
</reference>
<feature type="chain" id="PRO_5004664148" evidence="2">
    <location>
        <begin position="23"/>
        <end position="185"/>
    </location>
</feature>
<keyword evidence="4" id="KW-1185">Reference proteome</keyword>
<feature type="compositionally biased region" description="Low complexity" evidence="1">
    <location>
        <begin position="19"/>
        <end position="37"/>
    </location>
</feature>
<dbReference type="Proteomes" id="UP000017396">
    <property type="component" value="Chromosome"/>
</dbReference>
<dbReference type="RefSeq" id="WP_023174754.1">
    <property type="nucleotide sequence ID" value="NC_022600.1"/>
</dbReference>
<keyword evidence="2" id="KW-0732">Signal</keyword>
<feature type="compositionally biased region" description="Polar residues" evidence="1">
    <location>
        <begin position="144"/>
        <end position="157"/>
    </location>
</feature>
<evidence type="ECO:0000313" key="4">
    <source>
        <dbReference type="Proteomes" id="UP000017396"/>
    </source>
</evidence>
<feature type="compositionally biased region" description="Polar residues" evidence="1">
    <location>
        <begin position="121"/>
        <end position="134"/>
    </location>
</feature>
<accession>U5QKH2</accession>
<feature type="compositionally biased region" description="Basic and acidic residues" evidence="1">
    <location>
        <begin position="69"/>
        <end position="86"/>
    </location>
</feature>
<sequence length="185" mass="19788">MKIQFVGAVAAGLLLATAPGFAQTTNTPTGKPTTTQTDNPRANPTNDQNGPTDESRTDATPYAGTPSAERPDRTGDMTRMEKDKTMQKGTTTYPSSTKPPRTSQMQQDKVRSGKDADRVPVTQTTDLPENQSRPDSAVVAEPPSGTSNVDPNLNPSRYSRPKGDAQPGRDIQSKPDSGSMSEKPR</sequence>
<feature type="region of interest" description="Disordered" evidence="1">
    <location>
        <begin position="19"/>
        <end position="185"/>
    </location>
</feature>